<feature type="transmembrane region" description="Helical" evidence="1">
    <location>
        <begin position="124"/>
        <end position="144"/>
    </location>
</feature>
<name>A0ABX9RUJ9_9ENTR</name>
<feature type="transmembrane region" description="Helical" evidence="1">
    <location>
        <begin position="48"/>
        <end position="68"/>
    </location>
</feature>
<keyword evidence="3" id="KW-1185">Reference proteome</keyword>
<keyword evidence="1" id="KW-1133">Transmembrane helix</keyword>
<reference evidence="2 3" key="1">
    <citation type="submission" date="2018-10" db="EMBL/GenBank/DDBJ databases">
        <title>Genomic Encyclopedia of Type Strains, Phase IV (KMG-IV): sequencing the most valuable type-strain genomes for metagenomic binning, comparative biology and taxonomic classification.</title>
        <authorList>
            <person name="Goeker M."/>
        </authorList>
    </citation>
    <scope>NUCLEOTIDE SEQUENCE [LARGE SCALE GENOMIC DNA]</scope>
    <source>
        <strain evidence="2 3">DSM 5079</strain>
    </source>
</reference>
<dbReference type="RefSeq" id="WP_120817038.1">
    <property type="nucleotide sequence ID" value="NZ_RBIZ01000005.1"/>
</dbReference>
<comment type="caution">
    <text evidence="2">The sequence shown here is derived from an EMBL/GenBank/DDBJ whole genome shotgun (WGS) entry which is preliminary data.</text>
</comment>
<keyword evidence="1" id="KW-0472">Membrane</keyword>
<accession>A0ABX9RUJ9</accession>
<dbReference type="Proteomes" id="UP000267341">
    <property type="component" value="Unassembled WGS sequence"/>
</dbReference>
<sequence length="202" mass="23729">MRHIWGYKREQREKRLKEGRLSYDKLTTDDKLIISMRKDFESGKAPELYLLWHSVLTAISFAFFIGLFSAEGFYHKSYVLISSSIFFTISLVMNGIFSIFYQAANKMFDGNHMFKIHLNNKIEYARLIALLSPFIATLLLIFFYSILATILGIMAIAITGFIFYRAINHDLIKLESEIRKQWRNALKNDDIETLDRIERRYG</sequence>
<organism evidence="2 3">
    <name type="scientific">Yokenella regensburgei</name>
    <dbReference type="NCBI Taxonomy" id="158877"/>
    <lineage>
        <taxon>Bacteria</taxon>
        <taxon>Pseudomonadati</taxon>
        <taxon>Pseudomonadota</taxon>
        <taxon>Gammaproteobacteria</taxon>
        <taxon>Enterobacterales</taxon>
        <taxon>Enterobacteriaceae</taxon>
        <taxon>Yokenella</taxon>
    </lineage>
</organism>
<dbReference type="EMBL" id="RBIZ01000005">
    <property type="protein sequence ID" value="RKR53692.1"/>
    <property type="molecule type" value="Genomic_DNA"/>
</dbReference>
<proteinExistence type="predicted"/>
<keyword evidence="1" id="KW-0812">Transmembrane</keyword>
<dbReference type="GeneID" id="66905149"/>
<evidence type="ECO:0008006" key="4">
    <source>
        <dbReference type="Google" id="ProtNLM"/>
    </source>
</evidence>
<evidence type="ECO:0000313" key="2">
    <source>
        <dbReference type="EMBL" id="RKR53692.1"/>
    </source>
</evidence>
<evidence type="ECO:0000313" key="3">
    <source>
        <dbReference type="Proteomes" id="UP000267341"/>
    </source>
</evidence>
<gene>
    <name evidence="2" type="ORF">C7387_3161</name>
</gene>
<feature type="transmembrane region" description="Helical" evidence="1">
    <location>
        <begin position="150"/>
        <end position="167"/>
    </location>
</feature>
<protein>
    <recommendedName>
        <fullName evidence="4">MFS transporter</fullName>
    </recommendedName>
</protein>
<evidence type="ECO:0000256" key="1">
    <source>
        <dbReference type="SAM" id="Phobius"/>
    </source>
</evidence>
<feature type="transmembrane region" description="Helical" evidence="1">
    <location>
        <begin position="80"/>
        <end position="103"/>
    </location>
</feature>